<sequence>MGERSRTIKHPASGRQLRCARHVLRFTGDEVATQRAPFLRDLLDVLVDGAQQAMRLQIDGRSTAPGTPPAWLEDAAAFEIEQIEEREIVLRAPSLAEALSLRSRQLDLFTAAEPGRSCLDYLEDSLDDALAGREDSDRYDRPLMATLEGFGRLFRHGVDSIELINGRTLRVDAGGVEAIRALRQRTPEDRRVAVGGKLDAIRHSDRSFTLVLTSGETLRGLAAESVAPADLARRFGQPAIVSGIARFRPSGKVLRIEAERIDPATGDLAAWSTMPRPLDMPAEPHWFRVPQGPSSGVAAIFGGIPMDDTEEEFQEALEELSWGIPSNNTEDLAEDGVLPDDAVKGNHEGPKPVLAQGGKAVVPVEPLAIERVCTALDRIDL</sequence>
<gene>
    <name evidence="1" type="ORF">SOCEGT47_077490</name>
</gene>
<evidence type="ECO:0000313" key="1">
    <source>
        <dbReference type="EMBL" id="AUX27168.1"/>
    </source>
</evidence>
<dbReference type="EMBL" id="CP012670">
    <property type="protein sequence ID" value="AUX27168.1"/>
    <property type="molecule type" value="Genomic_DNA"/>
</dbReference>
<protein>
    <submittedName>
        <fullName evidence="1">Uncharacterized protein</fullName>
    </submittedName>
</protein>
<name>A0A4P2QCT8_SORCE</name>
<accession>A0A4P2QCT8</accession>
<organism evidence="1 2">
    <name type="scientific">Sorangium cellulosum</name>
    <name type="common">Polyangium cellulosum</name>
    <dbReference type="NCBI Taxonomy" id="56"/>
    <lineage>
        <taxon>Bacteria</taxon>
        <taxon>Pseudomonadati</taxon>
        <taxon>Myxococcota</taxon>
        <taxon>Polyangia</taxon>
        <taxon>Polyangiales</taxon>
        <taxon>Polyangiaceae</taxon>
        <taxon>Sorangium</taxon>
    </lineage>
</organism>
<proteinExistence type="predicted"/>
<evidence type="ECO:0000313" key="2">
    <source>
        <dbReference type="Proteomes" id="UP000295781"/>
    </source>
</evidence>
<reference evidence="1 2" key="1">
    <citation type="submission" date="2015-09" db="EMBL/GenBank/DDBJ databases">
        <title>Sorangium comparison.</title>
        <authorList>
            <person name="Zaburannyi N."/>
            <person name="Bunk B."/>
            <person name="Overmann J."/>
            <person name="Mueller R."/>
        </authorList>
    </citation>
    <scope>NUCLEOTIDE SEQUENCE [LARGE SCALE GENOMIC DNA]</scope>
    <source>
        <strain evidence="1 2">So ceGT47</strain>
    </source>
</reference>
<dbReference type="Proteomes" id="UP000295781">
    <property type="component" value="Chromosome"/>
</dbReference>
<dbReference type="AlphaFoldDB" id="A0A4P2QCT8"/>